<reference evidence="1 2" key="1">
    <citation type="submission" date="2020-06" db="EMBL/GenBank/DDBJ databases">
        <title>Transcriptomic and genomic resources for Thalictrum thalictroides and T. hernandezii: Facilitating candidate gene discovery in an emerging model plant lineage.</title>
        <authorList>
            <person name="Arias T."/>
            <person name="Riano-Pachon D.M."/>
            <person name="Di Stilio V.S."/>
        </authorList>
    </citation>
    <scope>NUCLEOTIDE SEQUENCE [LARGE SCALE GENOMIC DNA]</scope>
    <source>
        <strain evidence="2">cv. WT478/WT964</strain>
        <tissue evidence="1">Leaves</tissue>
    </source>
</reference>
<protein>
    <submittedName>
        <fullName evidence="1">Uncharacterized protein</fullName>
    </submittedName>
</protein>
<sequence length="90" mass="10501">MKVKFMHFWKQEGNSPAISCTYIIRSRVPAPMIDSKSNSCNKQLCVTRSSGNNFKHSIVDKDYNKQFYFSRFTTWHAFNNRDVAAILWGC</sequence>
<comment type="caution">
    <text evidence="1">The sequence shown here is derived from an EMBL/GenBank/DDBJ whole genome shotgun (WGS) entry which is preliminary data.</text>
</comment>
<gene>
    <name evidence="1" type="ORF">FRX31_004186</name>
</gene>
<proteinExistence type="predicted"/>
<dbReference type="EMBL" id="JABWDY010003022">
    <property type="protein sequence ID" value="KAF5206226.1"/>
    <property type="molecule type" value="Genomic_DNA"/>
</dbReference>
<organism evidence="1 2">
    <name type="scientific">Thalictrum thalictroides</name>
    <name type="common">Rue-anemone</name>
    <name type="synonym">Anemone thalictroides</name>
    <dbReference type="NCBI Taxonomy" id="46969"/>
    <lineage>
        <taxon>Eukaryota</taxon>
        <taxon>Viridiplantae</taxon>
        <taxon>Streptophyta</taxon>
        <taxon>Embryophyta</taxon>
        <taxon>Tracheophyta</taxon>
        <taxon>Spermatophyta</taxon>
        <taxon>Magnoliopsida</taxon>
        <taxon>Ranunculales</taxon>
        <taxon>Ranunculaceae</taxon>
        <taxon>Thalictroideae</taxon>
        <taxon>Thalictrum</taxon>
    </lineage>
</organism>
<dbReference type="Proteomes" id="UP000554482">
    <property type="component" value="Unassembled WGS sequence"/>
</dbReference>
<keyword evidence="2" id="KW-1185">Reference proteome</keyword>
<accession>A0A7J6X8V1</accession>
<evidence type="ECO:0000313" key="1">
    <source>
        <dbReference type="EMBL" id="KAF5206226.1"/>
    </source>
</evidence>
<dbReference type="AlphaFoldDB" id="A0A7J6X8V1"/>
<name>A0A7J6X8V1_THATH</name>
<evidence type="ECO:0000313" key="2">
    <source>
        <dbReference type="Proteomes" id="UP000554482"/>
    </source>
</evidence>